<comment type="catalytic activity">
    <reaction evidence="16">
        <text>1-(5Z,8Z,11Z,14Z-eicosatetraenoyl)-sn-glycerol + ATP = 1-(5Z,8Z,11Z,14Z-eicosatetraenoyl)-sn-glycero-3-phosphate + ADP + H(+)</text>
        <dbReference type="Rhea" id="RHEA:43328"/>
        <dbReference type="ChEBI" id="CHEBI:15378"/>
        <dbReference type="ChEBI" id="CHEBI:30616"/>
        <dbReference type="ChEBI" id="CHEBI:34071"/>
        <dbReference type="ChEBI" id="CHEBI:74938"/>
        <dbReference type="ChEBI" id="CHEBI:456216"/>
    </reaction>
    <physiologicalReaction direction="left-to-right" evidence="16">
        <dbReference type="Rhea" id="RHEA:43329"/>
    </physiologicalReaction>
</comment>
<evidence type="ECO:0000256" key="14">
    <source>
        <dbReference type="ARBA" id="ARBA00023371"/>
    </source>
</evidence>
<dbReference type="PANTHER" id="PTHR12358">
    <property type="entry name" value="SPHINGOSINE KINASE"/>
    <property type="match status" value="1"/>
</dbReference>
<dbReference type="PROSITE" id="PS50146">
    <property type="entry name" value="DAGK"/>
    <property type="match status" value="1"/>
</dbReference>
<proteinExistence type="inferred from homology"/>
<evidence type="ECO:0000256" key="29">
    <source>
        <dbReference type="ARBA" id="ARBA00048876"/>
    </source>
</evidence>
<dbReference type="GO" id="GO:0047620">
    <property type="term" value="F:acylglycerol kinase activity"/>
    <property type="evidence" value="ECO:0007669"/>
    <property type="project" value="UniProtKB-EC"/>
</dbReference>
<evidence type="ECO:0000256" key="27">
    <source>
        <dbReference type="ARBA" id="ARBA00048034"/>
    </source>
</evidence>
<dbReference type="FunCoup" id="A0A1V9X301">
    <property type="interactions" value="775"/>
</dbReference>
<dbReference type="EMBL" id="MNPL01027404">
    <property type="protein sequence ID" value="OQR67776.1"/>
    <property type="molecule type" value="Genomic_DNA"/>
</dbReference>
<evidence type="ECO:0000259" key="30">
    <source>
        <dbReference type="PROSITE" id="PS50146"/>
    </source>
</evidence>
<evidence type="ECO:0000256" key="16">
    <source>
        <dbReference type="ARBA" id="ARBA00024483"/>
    </source>
</evidence>
<comment type="catalytic activity">
    <reaction evidence="28">
        <text>a monoacylglycerol + ATP = a monoacyl-sn-glycero-3-phosphate + ADP + H(+)</text>
        <dbReference type="Rhea" id="RHEA:19293"/>
        <dbReference type="ChEBI" id="CHEBI:15378"/>
        <dbReference type="ChEBI" id="CHEBI:17408"/>
        <dbReference type="ChEBI" id="CHEBI:30616"/>
        <dbReference type="ChEBI" id="CHEBI:77589"/>
        <dbReference type="ChEBI" id="CHEBI:456216"/>
        <dbReference type="EC" id="2.7.1.94"/>
    </reaction>
    <physiologicalReaction direction="left-to-right" evidence="28">
        <dbReference type="Rhea" id="RHEA:19294"/>
    </physiologicalReaction>
</comment>
<evidence type="ECO:0000256" key="24">
    <source>
        <dbReference type="ARBA" id="ARBA00026142"/>
    </source>
</evidence>
<dbReference type="GO" id="GO:0046486">
    <property type="term" value="P:glycerolipid metabolic process"/>
    <property type="evidence" value="ECO:0007669"/>
    <property type="project" value="UniProtKB-UniPathway"/>
</dbReference>
<accession>A0A1V9X301</accession>
<comment type="similarity">
    <text evidence="21">Belongs to the AGK family.</text>
</comment>
<dbReference type="Pfam" id="PF00781">
    <property type="entry name" value="DAGK_cat"/>
    <property type="match status" value="1"/>
</dbReference>
<comment type="catalytic activity">
    <reaction evidence="15">
        <text>a 1,2-diacyl-sn-glycerol + ATP = a 1,2-diacyl-sn-glycero-3-phosphate + ADP + H(+)</text>
        <dbReference type="Rhea" id="RHEA:10272"/>
        <dbReference type="ChEBI" id="CHEBI:15378"/>
        <dbReference type="ChEBI" id="CHEBI:17815"/>
        <dbReference type="ChEBI" id="CHEBI:30616"/>
        <dbReference type="ChEBI" id="CHEBI:58608"/>
        <dbReference type="ChEBI" id="CHEBI:456216"/>
        <dbReference type="EC" id="2.7.1.107"/>
    </reaction>
    <physiologicalReaction direction="left-to-right" evidence="15">
        <dbReference type="Rhea" id="RHEA:10273"/>
    </physiologicalReaction>
</comment>
<evidence type="ECO:0000256" key="5">
    <source>
        <dbReference type="ARBA" id="ARBA00012133"/>
    </source>
</evidence>
<keyword evidence="32" id="KW-1185">Reference proteome</keyword>
<evidence type="ECO:0000313" key="32">
    <source>
        <dbReference type="Proteomes" id="UP000192247"/>
    </source>
</evidence>
<evidence type="ECO:0000256" key="12">
    <source>
        <dbReference type="ARBA" id="ARBA00023128"/>
    </source>
</evidence>
<comment type="catalytic activity">
    <reaction evidence="14">
        <text>1,2-di-(9Z-octadecenoyl)-sn-glycerol + ATP = 1,2-di-(9Z-octadecenoyl)-sn-glycero-3-phosphate + ADP + H(+)</text>
        <dbReference type="Rhea" id="RHEA:40327"/>
        <dbReference type="ChEBI" id="CHEBI:15378"/>
        <dbReference type="ChEBI" id="CHEBI:30616"/>
        <dbReference type="ChEBI" id="CHEBI:52333"/>
        <dbReference type="ChEBI" id="CHEBI:74546"/>
        <dbReference type="ChEBI" id="CHEBI:456216"/>
    </reaction>
    <physiologicalReaction direction="left-to-right" evidence="14">
        <dbReference type="Rhea" id="RHEA:40328"/>
    </physiologicalReaction>
</comment>
<dbReference type="InterPro" id="IPR017438">
    <property type="entry name" value="ATP-NAD_kinase_N"/>
</dbReference>
<dbReference type="InterPro" id="IPR050187">
    <property type="entry name" value="Lipid_Phosphate_FormReg"/>
</dbReference>
<keyword evidence="13" id="KW-0472">Membrane</keyword>
<evidence type="ECO:0000256" key="4">
    <source>
        <dbReference type="ARBA" id="ARBA00005175"/>
    </source>
</evidence>
<comment type="catalytic activity">
    <reaction evidence="17">
        <text>1-(9Z-octadecenoyl)-sn-glycerol + ATP = 1-(9Z-octadecenoyl)-sn-glycero-3-phosphate + ADP + H(+)</text>
        <dbReference type="Rhea" id="RHEA:41079"/>
        <dbReference type="ChEBI" id="CHEBI:15378"/>
        <dbReference type="ChEBI" id="CHEBI:30616"/>
        <dbReference type="ChEBI" id="CHEBI:74544"/>
        <dbReference type="ChEBI" id="CHEBI:75757"/>
        <dbReference type="ChEBI" id="CHEBI:456216"/>
    </reaction>
    <physiologicalReaction direction="left-to-right" evidence="17">
        <dbReference type="Rhea" id="RHEA:41080"/>
    </physiologicalReaction>
</comment>
<dbReference type="EC" id="2.7.1.107" evidence="5"/>
<name>A0A1V9X301_9ACAR</name>
<dbReference type="GO" id="GO:0004143">
    <property type="term" value="F:ATP-dependent diacylglycerol kinase activity"/>
    <property type="evidence" value="ECO:0007669"/>
    <property type="project" value="UniProtKB-EC"/>
</dbReference>
<evidence type="ECO:0000256" key="13">
    <source>
        <dbReference type="ARBA" id="ARBA00023136"/>
    </source>
</evidence>
<comment type="catalytic activity">
    <reaction evidence="29">
        <text>N-(hexanoyl)sphing-4-enine + ATP = N-hexanoylsphing-4-enine 1-phosphate + ADP + H(+)</text>
        <dbReference type="Rhea" id="RHEA:43312"/>
        <dbReference type="ChEBI" id="CHEBI:15378"/>
        <dbReference type="ChEBI" id="CHEBI:30616"/>
        <dbReference type="ChEBI" id="CHEBI:63867"/>
        <dbReference type="ChEBI" id="CHEBI:82959"/>
        <dbReference type="ChEBI" id="CHEBI:456216"/>
    </reaction>
    <physiologicalReaction direction="left-to-right" evidence="29">
        <dbReference type="Rhea" id="RHEA:43313"/>
    </physiologicalReaction>
</comment>
<comment type="catalytic activity">
    <reaction evidence="26">
        <text>a 2-acylglycerol + ATP = a 2-acyl-sn-glycerol 3-phosphate + ADP + H(+)</text>
        <dbReference type="Rhea" id="RHEA:39847"/>
        <dbReference type="ChEBI" id="CHEBI:15378"/>
        <dbReference type="ChEBI" id="CHEBI:17389"/>
        <dbReference type="ChEBI" id="CHEBI:30616"/>
        <dbReference type="ChEBI" id="CHEBI:64982"/>
        <dbReference type="ChEBI" id="CHEBI:456216"/>
    </reaction>
    <physiologicalReaction direction="left-to-right" evidence="26">
        <dbReference type="Rhea" id="RHEA:39848"/>
    </physiologicalReaction>
</comment>
<dbReference type="SUPFAM" id="SSF111331">
    <property type="entry name" value="NAD kinase/diacylglycerol kinase-like"/>
    <property type="match status" value="1"/>
</dbReference>
<keyword evidence="9" id="KW-0999">Mitochondrion inner membrane</keyword>
<evidence type="ECO:0000256" key="21">
    <source>
        <dbReference type="ARBA" id="ARBA00025749"/>
    </source>
</evidence>
<comment type="pathway">
    <text evidence="4">Lipid metabolism; glycerolipid metabolism.</text>
</comment>
<evidence type="ECO:0000256" key="3">
    <source>
        <dbReference type="ARBA" id="ARBA00004637"/>
    </source>
</evidence>
<dbReference type="PANTHER" id="PTHR12358:SF31">
    <property type="entry name" value="ACYLGLYCEROL KINASE, MITOCHONDRIAL"/>
    <property type="match status" value="1"/>
</dbReference>
<evidence type="ECO:0000256" key="10">
    <source>
        <dbReference type="ARBA" id="ARBA00022840"/>
    </source>
</evidence>
<dbReference type="GO" id="GO:0001729">
    <property type="term" value="F:ceramide kinase activity"/>
    <property type="evidence" value="ECO:0007669"/>
    <property type="project" value="UniProtKB-EC"/>
</dbReference>
<evidence type="ECO:0000256" key="1">
    <source>
        <dbReference type="ARBA" id="ARBA00001946"/>
    </source>
</evidence>
<keyword evidence="10" id="KW-0067">ATP-binding</keyword>
<evidence type="ECO:0000256" key="8">
    <source>
        <dbReference type="ARBA" id="ARBA00022777"/>
    </source>
</evidence>
<comment type="catalytic activity">
    <reaction evidence="27">
        <text>an N-acylsphing-4-enine + ATP = an N-acylsphing-4-enine 1-phosphate + ADP + H(+)</text>
        <dbReference type="Rhea" id="RHEA:17929"/>
        <dbReference type="ChEBI" id="CHEBI:15378"/>
        <dbReference type="ChEBI" id="CHEBI:30616"/>
        <dbReference type="ChEBI" id="CHEBI:52639"/>
        <dbReference type="ChEBI" id="CHEBI:57674"/>
        <dbReference type="ChEBI" id="CHEBI:456216"/>
        <dbReference type="EC" id="2.7.1.138"/>
    </reaction>
    <physiologicalReaction direction="left-to-right" evidence="27">
        <dbReference type="Rhea" id="RHEA:17930"/>
    </physiologicalReaction>
</comment>
<evidence type="ECO:0000256" key="15">
    <source>
        <dbReference type="ARBA" id="ARBA00023411"/>
    </source>
</evidence>
<evidence type="ECO:0000256" key="20">
    <source>
        <dbReference type="ARBA" id="ARBA00024636"/>
    </source>
</evidence>
<evidence type="ECO:0000256" key="2">
    <source>
        <dbReference type="ARBA" id="ARBA00004569"/>
    </source>
</evidence>
<dbReference type="InterPro" id="IPR001206">
    <property type="entry name" value="Diacylglycerol_kinase_cat_dom"/>
</dbReference>
<dbReference type="EC" id="2.7.1.138" evidence="22"/>
<comment type="subcellular location">
    <subcellularLocation>
        <location evidence="3">Mitochondrion inner membrane</location>
        <topology evidence="3">Peripheral membrane protein</topology>
    </subcellularLocation>
    <subcellularLocation>
        <location evidence="2">Mitochondrion intermembrane space</location>
    </subcellularLocation>
</comment>
<dbReference type="UniPathway" id="UPA00230"/>
<evidence type="ECO:0000256" key="22">
    <source>
        <dbReference type="ARBA" id="ARBA00026096"/>
    </source>
</evidence>
<evidence type="ECO:0000256" key="26">
    <source>
        <dbReference type="ARBA" id="ARBA00044480"/>
    </source>
</evidence>
<evidence type="ECO:0000256" key="6">
    <source>
        <dbReference type="ARBA" id="ARBA00022679"/>
    </source>
</evidence>
<evidence type="ECO:0000256" key="28">
    <source>
        <dbReference type="ARBA" id="ARBA00048663"/>
    </source>
</evidence>
<comment type="catalytic activity">
    <reaction evidence="19">
        <text>2-(5Z,8Z,11Z,14Z-eicosatetraenoyl)-glycerol + ATP = 2-(5Z,8Z,11Z,14Z-eicosatetraenoyl)-sn-glycero-3-phosphate + ADP + H(+)</text>
        <dbReference type="Rhea" id="RHEA:43316"/>
        <dbReference type="ChEBI" id="CHEBI:15378"/>
        <dbReference type="ChEBI" id="CHEBI:30616"/>
        <dbReference type="ChEBI" id="CHEBI:52392"/>
        <dbReference type="ChEBI" id="CHEBI:78209"/>
        <dbReference type="ChEBI" id="CHEBI:456216"/>
    </reaction>
    <physiologicalReaction direction="left-to-right" evidence="19">
        <dbReference type="Rhea" id="RHEA:43317"/>
    </physiologicalReaction>
</comment>
<reference evidence="31 32" key="1">
    <citation type="journal article" date="2017" name="Gigascience">
        <title>Draft genome of the honey bee ectoparasitic mite, Tropilaelaps mercedesae, is shaped by the parasitic life history.</title>
        <authorList>
            <person name="Dong X."/>
            <person name="Armstrong S.D."/>
            <person name="Xia D."/>
            <person name="Makepeace B.L."/>
            <person name="Darby A.C."/>
            <person name="Kadowaki T."/>
        </authorList>
    </citation>
    <scope>NUCLEOTIDE SEQUENCE [LARGE SCALE GENOMIC DNA]</scope>
    <source>
        <strain evidence="31">Wuxi-XJTLU</strain>
    </source>
</reference>
<comment type="cofactor">
    <cofactor evidence="1">
        <name>Mg(2+)</name>
        <dbReference type="ChEBI" id="CHEBI:18420"/>
    </cofactor>
</comment>
<dbReference type="GO" id="GO:0046513">
    <property type="term" value="P:ceramide biosynthetic process"/>
    <property type="evidence" value="ECO:0007669"/>
    <property type="project" value="TreeGrafter"/>
</dbReference>
<evidence type="ECO:0000256" key="11">
    <source>
        <dbReference type="ARBA" id="ARBA00023098"/>
    </source>
</evidence>
<dbReference type="Pfam" id="PF19712">
    <property type="entry name" value="AGK_C"/>
    <property type="match status" value="1"/>
</dbReference>
<evidence type="ECO:0000313" key="31">
    <source>
        <dbReference type="EMBL" id="OQR67776.1"/>
    </source>
</evidence>
<evidence type="ECO:0000256" key="25">
    <source>
        <dbReference type="ARBA" id="ARBA00030553"/>
    </source>
</evidence>
<evidence type="ECO:0000256" key="18">
    <source>
        <dbReference type="ARBA" id="ARBA00024512"/>
    </source>
</evidence>
<sequence length="468" mass="53019">MRAYCHEAQKFGELICPQGTAPRHVTVLLNPRTKGSKNLYEDYAAPLLHLAGMKVSLFRTEHAGQATELMKIMDNTDAVIVSGGDGTVSEAVTGLLNRADWLAASERFPMGFVPTGKTNTLVRKLFFRYGMREQQLAAEAALAVIHGVKARIDAFKVEFHNEKLWTREEDTHGKMLMRLCQKDLEVEGITNTVLPKNSEPLEPIAKQTDSEREIAHENANQQPFLENTDPVFGVGKIEYGIFRDIDANIDRYWFFGPLRARVAYLFECLRRNPISEETEIRISDVCSGCKQCLMRGYSNETEKQNNEIRSPTKARWWSSYVKRDTKPNKGPVNPFEKYSGVNNEKCGKMYDASICYTNLEVEPENGALAVRASPATLRSSEALFNGFTRHSSYKTPCITEQLRAGKIQFDFPQKELIDPANIPTPEEKRNREIRFKGPKVNIDSEVFARQPMTIVLFPRAINVFVPAR</sequence>
<evidence type="ECO:0000256" key="23">
    <source>
        <dbReference type="ARBA" id="ARBA00026098"/>
    </source>
</evidence>
<protein>
    <recommendedName>
        <fullName evidence="24">Acylglycerol kinase, mitochondrial</fullName>
        <ecNumber evidence="5">2.7.1.107</ecNumber>
        <ecNumber evidence="22">2.7.1.138</ecNumber>
        <ecNumber evidence="23">2.7.1.94</ecNumber>
    </recommendedName>
    <alternativeName>
        <fullName evidence="25">Multiple substrate lipid kinase</fullName>
    </alternativeName>
</protein>
<dbReference type="InterPro" id="IPR045579">
    <property type="entry name" value="AGK_C"/>
</dbReference>
<comment type="catalytic activity">
    <reaction evidence="20">
        <text>1-hexadecanoyl-sn-glycerol + ATP = 1-hexadecanoyl-sn-glycero-3-phosphate + ADP + H(+)</text>
        <dbReference type="Rhea" id="RHEA:43308"/>
        <dbReference type="ChEBI" id="CHEBI:15378"/>
        <dbReference type="ChEBI" id="CHEBI:30616"/>
        <dbReference type="ChEBI" id="CHEBI:57518"/>
        <dbReference type="ChEBI" id="CHEBI:75542"/>
        <dbReference type="ChEBI" id="CHEBI:456216"/>
    </reaction>
    <physiologicalReaction direction="left-to-right" evidence="20">
        <dbReference type="Rhea" id="RHEA:43309"/>
    </physiologicalReaction>
</comment>
<evidence type="ECO:0000256" key="17">
    <source>
        <dbReference type="ARBA" id="ARBA00024505"/>
    </source>
</evidence>
<keyword evidence="6" id="KW-0808">Transferase</keyword>
<organism evidence="31 32">
    <name type="scientific">Tropilaelaps mercedesae</name>
    <dbReference type="NCBI Taxonomy" id="418985"/>
    <lineage>
        <taxon>Eukaryota</taxon>
        <taxon>Metazoa</taxon>
        <taxon>Ecdysozoa</taxon>
        <taxon>Arthropoda</taxon>
        <taxon>Chelicerata</taxon>
        <taxon>Arachnida</taxon>
        <taxon>Acari</taxon>
        <taxon>Parasitiformes</taxon>
        <taxon>Mesostigmata</taxon>
        <taxon>Gamasina</taxon>
        <taxon>Dermanyssoidea</taxon>
        <taxon>Laelapidae</taxon>
        <taxon>Tropilaelaps</taxon>
    </lineage>
</organism>
<dbReference type="InterPro" id="IPR016064">
    <property type="entry name" value="NAD/diacylglycerol_kinase_sf"/>
</dbReference>
<evidence type="ECO:0000256" key="19">
    <source>
        <dbReference type="ARBA" id="ARBA00024556"/>
    </source>
</evidence>
<comment type="caution">
    <text evidence="31">The sequence shown here is derived from an EMBL/GenBank/DDBJ whole genome shotgun (WGS) entry which is preliminary data.</text>
</comment>
<dbReference type="EC" id="2.7.1.94" evidence="23"/>
<keyword evidence="11" id="KW-0443">Lipid metabolism</keyword>
<keyword evidence="12" id="KW-0496">Mitochondrion</keyword>
<dbReference type="GO" id="GO:0005758">
    <property type="term" value="C:mitochondrial intermembrane space"/>
    <property type="evidence" value="ECO:0007669"/>
    <property type="project" value="UniProtKB-SubCell"/>
</dbReference>
<dbReference type="GO" id="GO:0005743">
    <property type="term" value="C:mitochondrial inner membrane"/>
    <property type="evidence" value="ECO:0007669"/>
    <property type="project" value="UniProtKB-SubCell"/>
</dbReference>
<evidence type="ECO:0000256" key="7">
    <source>
        <dbReference type="ARBA" id="ARBA00022741"/>
    </source>
</evidence>
<comment type="catalytic activity">
    <reaction evidence="18">
        <text>a 1-acyl-sn-glycerol + ATP = a 1-acyl-sn-glycero-3-phosphate + ADP + H(+)</text>
        <dbReference type="Rhea" id="RHEA:33747"/>
        <dbReference type="ChEBI" id="CHEBI:15378"/>
        <dbReference type="ChEBI" id="CHEBI:30616"/>
        <dbReference type="ChEBI" id="CHEBI:57970"/>
        <dbReference type="ChEBI" id="CHEBI:64683"/>
        <dbReference type="ChEBI" id="CHEBI:456216"/>
    </reaction>
    <physiologicalReaction direction="left-to-right" evidence="18">
        <dbReference type="Rhea" id="RHEA:33748"/>
    </physiologicalReaction>
</comment>
<dbReference type="STRING" id="418985.A0A1V9X301"/>
<evidence type="ECO:0000256" key="9">
    <source>
        <dbReference type="ARBA" id="ARBA00022792"/>
    </source>
</evidence>
<dbReference type="Proteomes" id="UP000192247">
    <property type="component" value="Unassembled WGS sequence"/>
</dbReference>
<feature type="domain" description="DAGKc" evidence="30">
    <location>
        <begin position="20"/>
        <end position="161"/>
    </location>
</feature>
<dbReference type="GO" id="GO:0005524">
    <property type="term" value="F:ATP binding"/>
    <property type="evidence" value="ECO:0007669"/>
    <property type="project" value="UniProtKB-KW"/>
</dbReference>
<dbReference type="InParanoid" id="A0A1V9X301"/>
<keyword evidence="7" id="KW-0547">Nucleotide-binding</keyword>
<keyword evidence="8 31" id="KW-0418">Kinase</keyword>
<dbReference type="GO" id="GO:0046512">
    <property type="term" value="P:sphingosine biosynthetic process"/>
    <property type="evidence" value="ECO:0007669"/>
    <property type="project" value="TreeGrafter"/>
</dbReference>
<gene>
    <name evidence="31" type="ORF">BIW11_02134</name>
</gene>
<dbReference type="AlphaFoldDB" id="A0A1V9X301"/>
<dbReference type="OrthoDB" id="9979394at2759"/>
<dbReference type="Gene3D" id="3.40.50.10330">
    <property type="entry name" value="Probable inorganic polyphosphate/atp-NAD kinase, domain 1"/>
    <property type="match status" value="1"/>
</dbReference>